<name>A0A4C1YAD0_EUMVA</name>
<evidence type="ECO:0000313" key="1">
    <source>
        <dbReference type="EMBL" id="GBP71579.1"/>
    </source>
</evidence>
<dbReference type="AlphaFoldDB" id="A0A4C1YAD0"/>
<accession>A0A4C1YAD0</accession>
<gene>
    <name evidence="1" type="ORF">EVAR_42044_1</name>
</gene>
<protein>
    <submittedName>
        <fullName evidence="1">Uncharacterized protein</fullName>
    </submittedName>
</protein>
<reference evidence="1 2" key="1">
    <citation type="journal article" date="2019" name="Commun. Biol.">
        <title>The bagworm genome reveals a unique fibroin gene that provides high tensile strength.</title>
        <authorList>
            <person name="Kono N."/>
            <person name="Nakamura H."/>
            <person name="Ohtoshi R."/>
            <person name="Tomita M."/>
            <person name="Numata K."/>
            <person name="Arakawa K."/>
        </authorList>
    </citation>
    <scope>NUCLEOTIDE SEQUENCE [LARGE SCALE GENOMIC DNA]</scope>
</reference>
<comment type="caution">
    <text evidence="1">The sequence shown here is derived from an EMBL/GenBank/DDBJ whole genome shotgun (WGS) entry which is preliminary data.</text>
</comment>
<evidence type="ECO:0000313" key="2">
    <source>
        <dbReference type="Proteomes" id="UP000299102"/>
    </source>
</evidence>
<sequence>MICLILQPKNLRHRHPIFNEAAKSDRGVRIEAAWAGGHPALGVNESDGPPRRSPSLSYNVTNGRRGINLFHDTTGYMYKVCNNTMSKIYYARRLRSRETIEIFKGSKPSI</sequence>
<dbReference type="EMBL" id="BGZK01001113">
    <property type="protein sequence ID" value="GBP71579.1"/>
    <property type="molecule type" value="Genomic_DNA"/>
</dbReference>
<keyword evidence="2" id="KW-1185">Reference proteome</keyword>
<proteinExistence type="predicted"/>
<dbReference type="Proteomes" id="UP000299102">
    <property type="component" value="Unassembled WGS sequence"/>
</dbReference>
<organism evidence="1 2">
    <name type="scientific">Eumeta variegata</name>
    <name type="common">Bagworm moth</name>
    <name type="synonym">Eumeta japonica</name>
    <dbReference type="NCBI Taxonomy" id="151549"/>
    <lineage>
        <taxon>Eukaryota</taxon>
        <taxon>Metazoa</taxon>
        <taxon>Ecdysozoa</taxon>
        <taxon>Arthropoda</taxon>
        <taxon>Hexapoda</taxon>
        <taxon>Insecta</taxon>
        <taxon>Pterygota</taxon>
        <taxon>Neoptera</taxon>
        <taxon>Endopterygota</taxon>
        <taxon>Lepidoptera</taxon>
        <taxon>Glossata</taxon>
        <taxon>Ditrysia</taxon>
        <taxon>Tineoidea</taxon>
        <taxon>Psychidae</taxon>
        <taxon>Oiketicinae</taxon>
        <taxon>Eumeta</taxon>
    </lineage>
</organism>